<name>A0ABY3SK70_9BACL</name>
<organism evidence="1 2">
    <name type="scientific">Paenibacillus hexagrammi</name>
    <dbReference type="NCBI Taxonomy" id="2908839"/>
    <lineage>
        <taxon>Bacteria</taxon>
        <taxon>Bacillati</taxon>
        <taxon>Bacillota</taxon>
        <taxon>Bacilli</taxon>
        <taxon>Bacillales</taxon>
        <taxon>Paenibacillaceae</taxon>
        <taxon>Paenibacillus</taxon>
    </lineage>
</organism>
<dbReference type="InterPro" id="IPR018699">
    <property type="entry name" value="DUF2203"/>
</dbReference>
<dbReference type="PIRSF" id="PIRSF016498">
    <property type="entry name" value="UCP016498"/>
    <property type="match status" value="1"/>
</dbReference>
<sequence length="142" mass="16224">MSIKYFSLQEANALIPEMDRQLQAIQALKKQFDMKYSELRRSKELHAGIQGSNGEDLFFVQEAELEFIQIEARSLIQSFQLQGVELKDIDTGLIDFPAMIDGEEVLLCWKQGEDAIRYYHGVHDGFAGRKPITDQGTSDDHE</sequence>
<keyword evidence="2" id="KW-1185">Reference proteome</keyword>
<reference evidence="1 2" key="1">
    <citation type="journal article" date="2024" name="Int. J. Syst. Evol. Microbiol.">
        <title>Paenibacillus hexagrammi sp. nov., a novel bacterium isolated from the gut content of Hexagrammos agrammus.</title>
        <authorList>
            <person name="Jung H.K."/>
            <person name="Kim D.G."/>
            <person name="Zin H."/>
            <person name="Park J."/>
            <person name="Jung H."/>
            <person name="Kim Y.O."/>
            <person name="Kong H.J."/>
            <person name="Kim J.W."/>
            <person name="Kim Y.S."/>
        </authorList>
    </citation>
    <scope>NUCLEOTIDE SEQUENCE [LARGE SCALE GENOMIC DNA]</scope>
    <source>
        <strain evidence="1 2">YPD9-1</strain>
    </source>
</reference>
<dbReference type="Pfam" id="PF09969">
    <property type="entry name" value="DUF2203"/>
    <property type="match status" value="1"/>
</dbReference>
<proteinExistence type="predicted"/>
<accession>A0ABY3SK70</accession>
<gene>
    <name evidence="1" type="ORF">L0M14_04440</name>
</gene>
<dbReference type="Proteomes" id="UP001649230">
    <property type="component" value="Chromosome"/>
</dbReference>
<evidence type="ECO:0000313" key="1">
    <source>
        <dbReference type="EMBL" id="UJF34447.1"/>
    </source>
</evidence>
<dbReference type="RefSeq" id="WP_235121021.1">
    <property type="nucleotide sequence ID" value="NZ_CP090978.1"/>
</dbReference>
<evidence type="ECO:0000313" key="2">
    <source>
        <dbReference type="Proteomes" id="UP001649230"/>
    </source>
</evidence>
<dbReference type="EMBL" id="CP090978">
    <property type="protein sequence ID" value="UJF34447.1"/>
    <property type="molecule type" value="Genomic_DNA"/>
</dbReference>
<protein>
    <submittedName>
        <fullName evidence="1">DUF2203 domain-containing protein</fullName>
    </submittedName>
</protein>